<dbReference type="PANTHER" id="PTHR46112:SF2">
    <property type="entry name" value="XAA-PRO AMINOPEPTIDASE P-RELATED"/>
    <property type="match status" value="1"/>
</dbReference>
<dbReference type="InterPro" id="IPR036005">
    <property type="entry name" value="Creatinase/aminopeptidase-like"/>
</dbReference>
<organism evidence="3 4">
    <name type="scientific">Sphaerisporangium flaviroseum</name>
    <dbReference type="NCBI Taxonomy" id="509199"/>
    <lineage>
        <taxon>Bacteria</taxon>
        <taxon>Bacillati</taxon>
        <taxon>Actinomycetota</taxon>
        <taxon>Actinomycetes</taxon>
        <taxon>Streptosporangiales</taxon>
        <taxon>Streptosporangiaceae</taxon>
        <taxon>Sphaerisporangium</taxon>
    </lineage>
</organism>
<dbReference type="InterPro" id="IPR029149">
    <property type="entry name" value="Creatin/AminoP/Spt16_N"/>
</dbReference>
<dbReference type="Pfam" id="PF01321">
    <property type="entry name" value="Creatinase_N"/>
    <property type="match status" value="1"/>
</dbReference>
<reference evidence="4" key="1">
    <citation type="journal article" date="2019" name="Int. J. Syst. Evol. Microbiol.">
        <title>The Global Catalogue of Microorganisms (GCM) 10K type strain sequencing project: providing services to taxonomists for standard genome sequencing and annotation.</title>
        <authorList>
            <consortium name="The Broad Institute Genomics Platform"/>
            <consortium name="The Broad Institute Genome Sequencing Center for Infectious Disease"/>
            <person name="Wu L."/>
            <person name="Ma J."/>
        </authorList>
    </citation>
    <scope>NUCLEOTIDE SEQUENCE [LARGE SCALE GENOMIC DNA]</scope>
    <source>
        <strain evidence="4">JCM 16908</strain>
    </source>
</reference>
<evidence type="ECO:0008006" key="5">
    <source>
        <dbReference type="Google" id="ProtNLM"/>
    </source>
</evidence>
<dbReference type="EMBL" id="BAAAZR010000009">
    <property type="protein sequence ID" value="GAA3816358.1"/>
    <property type="molecule type" value="Genomic_DNA"/>
</dbReference>
<proteinExistence type="predicted"/>
<feature type="domain" description="Creatinase N-terminal" evidence="2">
    <location>
        <begin position="18"/>
        <end position="153"/>
    </location>
</feature>
<dbReference type="InterPro" id="IPR000994">
    <property type="entry name" value="Pept_M24"/>
</dbReference>
<dbReference type="Gene3D" id="3.40.350.10">
    <property type="entry name" value="Creatinase/prolidase N-terminal domain"/>
    <property type="match status" value="1"/>
</dbReference>
<dbReference type="InterPro" id="IPR000587">
    <property type="entry name" value="Creatinase_N"/>
</dbReference>
<evidence type="ECO:0000259" key="2">
    <source>
        <dbReference type="Pfam" id="PF01321"/>
    </source>
</evidence>
<feature type="domain" description="Peptidase M24" evidence="1">
    <location>
        <begin position="161"/>
        <end position="359"/>
    </location>
</feature>
<name>A0ABP7IEE1_9ACTN</name>
<sequence>MYEFDARPTFTAAEHARRRDAVERLLKDRDLDALVVYGAGGYTGPVHYLTDYTPRQPTWLVLSPDRPATLFLHFVNHVPNATAISNVDDLRCYWPSAVEAVSAELTTRGAGERKVGVVGMSAALPHGQMTGLRRSLPGCEFVDLTAELNQLRWIRSDEEIERIRQSGALIDSACADLAARLRPGLTELEAKSILHSSFVPKGGDEGIIFISSTDMNAPDRKSPWQFPGHRVIGAGHVVITEITINYHGYGGQAHRPFAVGAPPTPLYRELFDVATTCFDRILAVLREGATAEQVQDAALVVQDRDFVLFDSVLHGETGRNPELGSSGSDHTFEPWTFRAGQVMVVQPNPVTHDGRAGLQAGCAVLIEKNGATPLHGYPLQFPECG</sequence>
<dbReference type="Gene3D" id="3.90.230.10">
    <property type="entry name" value="Creatinase/methionine aminopeptidase superfamily"/>
    <property type="match status" value="1"/>
</dbReference>
<evidence type="ECO:0000313" key="3">
    <source>
        <dbReference type="EMBL" id="GAA3816358.1"/>
    </source>
</evidence>
<accession>A0ABP7IEE1</accession>
<dbReference type="PANTHER" id="PTHR46112">
    <property type="entry name" value="AMINOPEPTIDASE"/>
    <property type="match status" value="1"/>
</dbReference>
<protein>
    <recommendedName>
        <fullName evidence="5">Aminopeptidase P family protein</fullName>
    </recommendedName>
</protein>
<dbReference type="Proteomes" id="UP001500888">
    <property type="component" value="Unassembled WGS sequence"/>
</dbReference>
<comment type="caution">
    <text evidence="3">The sequence shown here is derived from an EMBL/GenBank/DDBJ whole genome shotgun (WGS) entry which is preliminary data.</text>
</comment>
<evidence type="ECO:0000313" key="4">
    <source>
        <dbReference type="Proteomes" id="UP001500888"/>
    </source>
</evidence>
<dbReference type="InterPro" id="IPR050659">
    <property type="entry name" value="Peptidase_M24B"/>
</dbReference>
<keyword evidence="4" id="KW-1185">Reference proteome</keyword>
<dbReference type="CDD" id="cd01066">
    <property type="entry name" value="APP_MetAP"/>
    <property type="match status" value="1"/>
</dbReference>
<dbReference type="RefSeq" id="WP_344942370.1">
    <property type="nucleotide sequence ID" value="NZ_BAAAZR010000009.1"/>
</dbReference>
<dbReference type="SUPFAM" id="SSF55920">
    <property type="entry name" value="Creatinase/aminopeptidase"/>
    <property type="match status" value="1"/>
</dbReference>
<evidence type="ECO:0000259" key="1">
    <source>
        <dbReference type="Pfam" id="PF00557"/>
    </source>
</evidence>
<dbReference type="Pfam" id="PF00557">
    <property type="entry name" value="Peptidase_M24"/>
    <property type="match status" value="1"/>
</dbReference>
<gene>
    <name evidence="3" type="ORF">GCM10022226_41330</name>
</gene>
<dbReference type="SUPFAM" id="SSF53092">
    <property type="entry name" value="Creatinase/prolidase N-terminal domain"/>
    <property type="match status" value="1"/>
</dbReference>